<feature type="compositionally biased region" description="Polar residues" evidence="1">
    <location>
        <begin position="521"/>
        <end position="536"/>
    </location>
</feature>
<gene>
    <name evidence="2" type="ORF">PMAYCL1PPCAC_32331</name>
</gene>
<protein>
    <submittedName>
        <fullName evidence="2">Uncharacterized protein</fullName>
    </submittedName>
</protein>
<evidence type="ECO:0000256" key="1">
    <source>
        <dbReference type="SAM" id="MobiDB-lite"/>
    </source>
</evidence>
<feature type="compositionally biased region" description="Low complexity" evidence="1">
    <location>
        <begin position="483"/>
        <end position="505"/>
    </location>
</feature>
<name>A0AAN5DEI2_9BILA</name>
<dbReference type="Proteomes" id="UP001328107">
    <property type="component" value="Unassembled WGS sequence"/>
</dbReference>
<feature type="region of interest" description="Disordered" evidence="1">
    <location>
        <begin position="170"/>
        <end position="217"/>
    </location>
</feature>
<dbReference type="AlphaFoldDB" id="A0AAN5DEI2"/>
<dbReference type="EMBL" id="BTRK01000006">
    <property type="protein sequence ID" value="GMR62136.1"/>
    <property type="molecule type" value="Genomic_DNA"/>
</dbReference>
<feature type="region of interest" description="Disordered" evidence="1">
    <location>
        <begin position="336"/>
        <end position="361"/>
    </location>
</feature>
<proteinExistence type="predicted"/>
<feature type="region of interest" description="Disordered" evidence="1">
    <location>
        <begin position="464"/>
        <end position="536"/>
    </location>
</feature>
<organism evidence="2 3">
    <name type="scientific">Pristionchus mayeri</name>
    <dbReference type="NCBI Taxonomy" id="1317129"/>
    <lineage>
        <taxon>Eukaryota</taxon>
        <taxon>Metazoa</taxon>
        <taxon>Ecdysozoa</taxon>
        <taxon>Nematoda</taxon>
        <taxon>Chromadorea</taxon>
        <taxon>Rhabditida</taxon>
        <taxon>Rhabditina</taxon>
        <taxon>Diplogasteromorpha</taxon>
        <taxon>Diplogasteroidea</taxon>
        <taxon>Neodiplogasteridae</taxon>
        <taxon>Pristionchus</taxon>
    </lineage>
</organism>
<feature type="non-terminal residue" evidence="2">
    <location>
        <position position="1"/>
    </location>
</feature>
<sequence length="536" mass="60132">PSLCVRYLPSTIQCTIAAPHLFSRHSMPSEAEISIVNAWAAEMKEEMDKPRLPSDSDNVIAMLSLRTTVQAINCIQWGQVFRFSLIEQLRKEFGSSNYLDQNSLHRKLAFALCILMEDMNTKLIVSQPPLLPGESDLSDFPDTEVKLDEQALESVESAPAETLFYPETQPHEMSNMDQPEFAGSSEQVFEQDESAVKEEPLDDFDLTQTAQDGPPDLLKEEIKEEIVEEEELSGEPSTSHRSEVALQFSFTAARCRPFMSTAQLTGNKAVPKNAKFLQCITCEFRTMDSDMMRMHKTELECTECSMKLSACMREHHMERHERHRVNLKAAVRKRKATVEARKPPPSVLHPEATPAESSRNSAEKMAKSKGACFFCDFKPEIPPVETSRIREELDIHIATAHPLLTFHDAKQCLSCKFRTMFDTIFEKHLKKIFTCSLCNAKVIECEKKAHTKMHQRLEKTSARLASAKMAGDETTLTSEKSAKTTPSTTDSTMTSATTSKTTPSSAKRRKPSDVPSRESMKTTSLTKDSTATSSAN</sequence>
<keyword evidence="3" id="KW-1185">Reference proteome</keyword>
<reference evidence="3" key="1">
    <citation type="submission" date="2022-10" db="EMBL/GenBank/DDBJ databases">
        <title>Genome assembly of Pristionchus species.</title>
        <authorList>
            <person name="Yoshida K."/>
            <person name="Sommer R.J."/>
        </authorList>
    </citation>
    <scope>NUCLEOTIDE SEQUENCE [LARGE SCALE GENOMIC DNA]</scope>
    <source>
        <strain evidence="3">RS5460</strain>
    </source>
</reference>
<evidence type="ECO:0000313" key="2">
    <source>
        <dbReference type="EMBL" id="GMR62136.1"/>
    </source>
</evidence>
<feature type="compositionally biased region" description="Basic and acidic residues" evidence="1">
    <location>
        <begin position="511"/>
        <end position="520"/>
    </location>
</feature>
<comment type="caution">
    <text evidence="2">The sequence shown here is derived from an EMBL/GenBank/DDBJ whole genome shotgun (WGS) entry which is preliminary data.</text>
</comment>
<accession>A0AAN5DEI2</accession>
<evidence type="ECO:0000313" key="3">
    <source>
        <dbReference type="Proteomes" id="UP001328107"/>
    </source>
</evidence>